<dbReference type="VEuPathDB" id="VectorBase:ISCW001581"/>
<organism evidence="2 3">
    <name type="scientific">Ixodes scapularis</name>
    <name type="common">Black-legged tick</name>
    <name type="synonym">Deer tick</name>
    <dbReference type="NCBI Taxonomy" id="6945"/>
    <lineage>
        <taxon>Eukaryota</taxon>
        <taxon>Metazoa</taxon>
        <taxon>Ecdysozoa</taxon>
        <taxon>Arthropoda</taxon>
        <taxon>Chelicerata</taxon>
        <taxon>Arachnida</taxon>
        <taxon>Acari</taxon>
        <taxon>Parasitiformes</taxon>
        <taxon>Ixodida</taxon>
        <taxon>Ixodoidea</taxon>
        <taxon>Ixodidae</taxon>
        <taxon>Ixodinae</taxon>
        <taxon>Ixodes</taxon>
    </lineage>
</organism>
<feature type="region of interest" description="Disordered" evidence="1">
    <location>
        <begin position="1"/>
        <end position="72"/>
    </location>
</feature>
<reference evidence="3" key="1">
    <citation type="submission" date="2008-03" db="EMBL/GenBank/DDBJ databases">
        <title>Annotation of Ixodes scapularis.</title>
        <authorList>
            <consortium name="Ixodes scapularis Genome Project Consortium"/>
            <person name="Caler E."/>
            <person name="Hannick L.I."/>
            <person name="Bidwell S."/>
            <person name="Joardar V."/>
            <person name="Thiagarajan M."/>
            <person name="Amedeo P."/>
            <person name="Galinsky K.J."/>
            <person name="Schobel S."/>
            <person name="Inman J."/>
            <person name="Hostetler J."/>
            <person name="Miller J."/>
            <person name="Hammond M."/>
            <person name="Megy K."/>
            <person name="Lawson D."/>
            <person name="Kodira C."/>
            <person name="Sutton G."/>
            <person name="Meyer J."/>
            <person name="Hill C.A."/>
            <person name="Birren B."/>
            <person name="Nene V."/>
            <person name="Collins F."/>
            <person name="Alarcon-Chaidez F."/>
            <person name="Wikel S."/>
            <person name="Strausberg R."/>
        </authorList>
    </citation>
    <scope>NUCLEOTIDE SEQUENCE [LARGE SCALE GENOMIC DNA]</scope>
    <source>
        <strain evidence="3">Wikel</strain>
    </source>
</reference>
<dbReference type="Proteomes" id="UP000001555">
    <property type="component" value="Unassembled WGS sequence"/>
</dbReference>
<sequence>RRRTGAPNGSLPSRSYLDASRTSDGRRACQRARQRAQSDVGPRSRSSSQSSARRRIVADPSLRRRAARPRDMDFRACGVTVSRSAV</sequence>
<evidence type="ECO:0000313" key="3">
    <source>
        <dbReference type="Proteomes" id="UP000001555"/>
    </source>
</evidence>
<accession>A0A1S4KM88</accession>
<dbReference type="EnsemblMetazoa" id="ISCW001581-RA">
    <property type="protein sequence ID" value="ISCW001581-PA"/>
    <property type="gene ID" value="ISCW001581"/>
</dbReference>
<evidence type="ECO:0000313" key="2">
    <source>
        <dbReference type="EnsemblMetazoa" id="ISCW001581-PA"/>
    </source>
</evidence>
<keyword evidence="3" id="KW-1185">Reference proteome</keyword>
<evidence type="ECO:0000256" key="1">
    <source>
        <dbReference type="SAM" id="MobiDB-lite"/>
    </source>
</evidence>
<proteinExistence type="predicted"/>
<dbReference type="InParanoid" id="A0A1S4KM88"/>
<reference evidence="2" key="2">
    <citation type="submission" date="2020-05" db="UniProtKB">
        <authorList>
            <consortium name="EnsemblMetazoa"/>
        </authorList>
    </citation>
    <scope>IDENTIFICATION</scope>
    <source>
        <strain evidence="2">wikel</strain>
    </source>
</reference>
<name>A0A1S4KM88_IXOSC</name>
<protein>
    <submittedName>
        <fullName evidence="2">Uncharacterized protein</fullName>
    </submittedName>
</protein>
<dbReference type="EMBL" id="ABJB010156235">
    <property type="status" value="NOT_ANNOTATED_CDS"/>
    <property type="molecule type" value="Genomic_DNA"/>
</dbReference>
<dbReference type="AlphaFoldDB" id="A0A1S4KM88"/>